<dbReference type="EMBL" id="SEKV01001012">
    <property type="protein sequence ID" value="TFY52253.1"/>
    <property type="molecule type" value="Genomic_DNA"/>
</dbReference>
<feature type="region of interest" description="Disordered" evidence="1">
    <location>
        <begin position="58"/>
        <end position="86"/>
    </location>
</feature>
<feature type="compositionally biased region" description="Low complexity" evidence="1">
    <location>
        <begin position="110"/>
        <end position="119"/>
    </location>
</feature>
<dbReference type="AlphaFoldDB" id="A0A4Y9XS81"/>
<proteinExistence type="predicted"/>
<feature type="region of interest" description="Disordered" evidence="1">
    <location>
        <begin position="108"/>
        <end position="130"/>
    </location>
</feature>
<gene>
    <name evidence="2" type="ORF">EVJ58_g10122</name>
</gene>
<name>A0A4Y9XS81_9APHY</name>
<evidence type="ECO:0000256" key="1">
    <source>
        <dbReference type="SAM" id="MobiDB-lite"/>
    </source>
</evidence>
<reference evidence="2 3" key="1">
    <citation type="submission" date="2019-01" db="EMBL/GenBank/DDBJ databases">
        <title>Genome sequencing of the rare red list fungi Fomitopsis rosea.</title>
        <authorList>
            <person name="Buettner E."/>
            <person name="Kellner H."/>
        </authorList>
    </citation>
    <scope>NUCLEOTIDE SEQUENCE [LARGE SCALE GENOMIC DNA]</scope>
    <source>
        <strain evidence="2 3">DSM 105464</strain>
    </source>
</reference>
<organism evidence="2 3">
    <name type="scientific">Rhodofomes roseus</name>
    <dbReference type="NCBI Taxonomy" id="34475"/>
    <lineage>
        <taxon>Eukaryota</taxon>
        <taxon>Fungi</taxon>
        <taxon>Dikarya</taxon>
        <taxon>Basidiomycota</taxon>
        <taxon>Agaricomycotina</taxon>
        <taxon>Agaricomycetes</taxon>
        <taxon>Polyporales</taxon>
        <taxon>Rhodofomes</taxon>
    </lineage>
</organism>
<evidence type="ECO:0000313" key="3">
    <source>
        <dbReference type="Proteomes" id="UP000298390"/>
    </source>
</evidence>
<feature type="compositionally biased region" description="Low complexity" evidence="1">
    <location>
        <begin position="74"/>
        <end position="86"/>
    </location>
</feature>
<accession>A0A4Y9XS81</accession>
<feature type="non-terminal residue" evidence="2">
    <location>
        <position position="130"/>
    </location>
</feature>
<comment type="caution">
    <text evidence="2">The sequence shown here is derived from an EMBL/GenBank/DDBJ whole genome shotgun (WGS) entry which is preliminary data.</text>
</comment>
<feature type="region of interest" description="Disordered" evidence="1">
    <location>
        <begin position="1"/>
        <end position="31"/>
    </location>
</feature>
<dbReference type="Proteomes" id="UP000298390">
    <property type="component" value="Unassembled WGS sequence"/>
</dbReference>
<protein>
    <submittedName>
        <fullName evidence="2">Uncharacterized protein</fullName>
    </submittedName>
</protein>
<feature type="compositionally biased region" description="Acidic residues" evidence="1">
    <location>
        <begin position="120"/>
        <end position="130"/>
    </location>
</feature>
<evidence type="ECO:0000313" key="2">
    <source>
        <dbReference type="EMBL" id="TFY52253.1"/>
    </source>
</evidence>
<sequence>MQAHRQSSRALLLGHNTPRRATLHPRLDNDDDAMNTIQSVLPADATARVLEEYLASAAQSRESGFDSDEAMSTDSEGSFIDESSSSLATSSDVASAFSSLTLFDRLHTGSIGSDDSGFSSDDEFADDEIR</sequence>